<accession>A0A8T0RA61</accession>
<protein>
    <submittedName>
        <fullName evidence="2">Uncharacterized protein</fullName>
    </submittedName>
</protein>
<keyword evidence="1" id="KW-0175">Coiled coil</keyword>
<reference evidence="2" key="1">
    <citation type="submission" date="2020-05" db="EMBL/GenBank/DDBJ databases">
        <title>WGS assembly of Panicum virgatum.</title>
        <authorList>
            <person name="Lovell J.T."/>
            <person name="Jenkins J."/>
            <person name="Shu S."/>
            <person name="Juenger T.E."/>
            <person name="Schmutz J."/>
        </authorList>
    </citation>
    <scope>NUCLEOTIDE SEQUENCE</scope>
    <source>
        <strain evidence="2">AP13</strain>
    </source>
</reference>
<evidence type="ECO:0000313" key="2">
    <source>
        <dbReference type="EMBL" id="KAG2582374.1"/>
    </source>
</evidence>
<dbReference type="EMBL" id="CM029047">
    <property type="protein sequence ID" value="KAG2582374.1"/>
    <property type="molecule type" value="Genomic_DNA"/>
</dbReference>
<dbReference type="AlphaFoldDB" id="A0A8T0RA61"/>
<organism evidence="2 3">
    <name type="scientific">Panicum virgatum</name>
    <name type="common">Blackwell switchgrass</name>
    <dbReference type="NCBI Taxonomy" id="38727"/>
    <lineage>
        <taxon>Eukaryota</taxon>
        <taxon>Viridiplantae</taxon>
        <taxon>Streptophyta</taxon>
        <taxon>Embryophyta</taxon>
        <taxon>Tracheophyta</taxon>
        <taxon>Spermatophyta</taxon>
        <taxon>Magnoliopsida</taxon>
        <taxon>Liliopsida</taxon>
        <taxon>Poales</taxon>
        <taxon>Poaceae</taxon>
        <taxon>PACMAD clade</taxon>
        <taxon>Panicoideae</taxon>
        <taxon>Panicodae</taxon>
        <taxon>Paniceae</taxon>
        <taxon>Panicinae</taxon>
        <taxon>Panicum</taxon>
        <taxon>Panicum sect. Hiantes</taxon>
    </lineage>
</organism>
<feature type="coiled-coil region" evidence="1">
    <location>
        <begin position="48"/>
        <end position="85"/>
    </location>
</feature>
<evidence type="ECO:0000313" key="3">
    <source>
        <dbReference type="Proteomes" id="UP000823388"/>
    </source>
</evidence>
<sequence length="96" mass="10707">MEYAAPSDLGEAVPLSADELKLFHNNIKGCQMSLTQLADQAAARSFELKGVEEELQLVVNKEKQLDAKMQEVAALQIELEKVKQHSAQENDLVKRN</sequence>
<dbReference type="Proteomes" id="UP000823388">
    <property type="component" value="Chromosome 6K"/>
</dbReference>
<keyword evidence="3" id="KW-1185">Reference proteome</keyword>
<name>A0A8T0RA61_PANVG</name>
<proteinExistence type="predicted"/>
<evidence type="ECO:0000256" key="1">
    <source>
        <dbReference type="SAM" id="Coils"/>
    </source>
</evidence>
<comment type="caution">
    <text evidence="2">The sequence shown here is derived from an EMBL/GenBank/DDBJ whole genome shotgun (WGS) entry which is preliminary data.</text>
</comment>
<gene>
    <name evidence="2" type="ORF">PVAP13_6KG105500</name>
</gene>